<reference evidence="1" key="1">
    <citation type="submission" date="2009-10" db="EMBL/GenBank/DDBJ databases">
        <title>Diversity of trophic interactions inside an arsenic-rich microbial ecosystem.</title>
        <authorList>
            <person name="Bertin P.N."/>
            <person name="Heinrich-Salmeron A."/>
            <person name="Pelletier E."/>
            <person name="Goulhen-Chollet F."/>
            <person name="Arsene-Ploetze F."/>
            <person name="Gallien S."/>
            <person name="Calteau A."/>
            <person name="Vallenet D."/>
            <person name="Casiot C."/>
            <person name="Chane-Woon-Ming B."/>
            <person name="Giloteaux L."/>
            <person name="Barakat M."/>
            <person name="Bonnefoy V."/>
            <person name="Bruneel O."/>
            <person name="Chandler M."/>
            <person name="Cleiss J."/>
            <person name="Duran R."/>
            <person name="Elbaz-Poulichet F."/>
            <person name="Fonknechten N."/>
            <person name="Lauga B."/>
            <person name="Mornico D."/>
            <person name="Ortet P."/>
            <person name="Schaeffer C."/>
            <person name="Siguier P."/>
            <person name="Alexander Thil Smith A."/>
            <person name="Van Dorsselaer A."/>
            <person name="Weissenbach J."/>
            <person name="Medigue C."/>
            <person name="Le Paslier D."/>
        </authorList>
    </citation>
    <scope>NUCLEOTIDE SEQUENCE</scope>
</reference>
<gene>
    <name evidence="1" type="ORF">CARN5_2654</name>
</gene>
<evidence type="ECO:0000313" key="1">
    <source>
        <dbReference type="EMBL" id="CBI03891.1"/>
    </source>
</evidence>
<sequence length="77" mass="8914">MTNFGFPEDFMDVTRIAHALSAKHLRGTLFIRDDHYPDGFFGRQIGRMGGKSTHGSIKLMGCRIMNKWCHRRLRDTC</sequence>
<dbReference type="EMBL" id="CABP01000033">
    <property type="protein sequence ID" value="CBI03891.1"/>
    <property type="molecule type" value="Genomic_DNA"/>
</dbReference>
<comment type="caution">
    <text evidence="1">The sequence shown here is derived from an EMBL/GenBank/DDBJ whole genome shotgun (WGS) entry which is preliminary data.</text>
</comment>
<proteinExistence type="predicted"/>
<accession>E6Q9L5</accession>
<protein>
    <submittedName>
        <fullName evidence="1">Uncharacterized protein</fullName>
    </submittedName>
</protein>
<organism evidence="1">
    <name type="scientific">mine drainage metagenome</name>
    <dbReference type="NCBI Taxonomy" id="410659"/>
    <lineage>
        <taxon>unclassified sequences</taxon>
        <taxon>metagenomes</taxon>
        <taxon>ecological metagenomes</taxon>
    </lineage>
</organism>
<dbReference type="AlphaFoldDB" id="E6Q9L5"/>
<name>E6Q9L5_9ZZZZ</name>